<dbReference type="PANTHER" id="PTHR11757">
    <property type="entry name" value="PROTEASE FAMILY S9A OLIGOPEPTIDASE"/>
    <property type="match status" value="1"/>
</dbReference>
<dbReference type="InterPro" id="IPR002470">
    <property type="entry name" value="Peptidase_S9A"/>
</dbReference>
<dbReference type="SUPFAM" id="SSF53474">
    <property type="entry name" value="alpha/beta-Hydrolases"/>
    <property type="match status" value="1"/>
</dbReference>
<dbReference type="InterPro" id="IPR051543">
    <property type="entry name" value="Serine_Peptidase_S9A"/>
</dbReference>
<sequence>MNQIRNLSFLSWKQDTAWMESMKGNRWKNLVKKENEIFENELSKISTKEEILAITEQFEKEKNVIYYNLKNIIIKYPLYDSYEYTVDSATYIVSDIDVCDNYIFHIRDIGKGKQNYRLECFKNNLIKWHYNHVGSNIYLKGSKCYVLNASNTLWYNKVLEIDSLTGRLIRVLYEEKDPMYSLTLVKSEKTFFIIRENSGIQNLMYFDNNLIFAGKGTNFYPIDIYNKKVCYFEYLNEWKSVGFHFPYKIYGSIEYISLENKIFIERRFGRKIMYSFKNSLKPIYSYYGNLIINPWLYNLDKFYIDSTNGLIQLSYKNKLIQHNCGENLGILRHNFTYNRVPYISIKPHCKVKGLLVIAYGAYSAPTNTSMWRWKPYLQDGWIIAFAFVRGSGDDTIEWAMEAKTYNKYKSSEDLEECIKALQKTYNISPSDTCIYGRSAGGYLVGSLVSRNSSGNLFKMVYTEVPYVDILRTTTNPNLPLTQLEYNEFGNPKNSVYEFQELLKLSPVDSLVKPPDIFVLVRTSENDSQVYTYESLKWIDALRCKNNDSTKLVYISKNEGHFNSSLRNLAEDFILLKNSRENGF</sequence>
<proteinExistence type="inferred from homology"/>
<name>A0A6C0IDW1_9ZZZZ</name>
<dbReference type="Gene3D" id="3.40.50.1820">
    <property type="entry name" value="alpha/beta hydrolase"/>
    <property type="match status" value="1"/>
</dbReference>
<dbReference type="GO" id="GO:0006508">
    <property type="term" value="P:proteolysis"/>
    <property type="evidence" value="ECO:0007669"/>
    <property type="project" value="InterPro"/>
</dbReference>
<dbReference type="GO" id="GO:0004252">
    <property type="term" value="F:serine-type endopeptidase activity"/>
    <property type="evidence" value="ECO:0007669"/>
    <property type="project" value="InterPro"/>
</dbReference>
<evidence type="ECO:0000256" key="1">
    <source>
        <dbReference type="ARBA" id="ARBA00005228"/>
    </source>
</evidence>
<accession>A0A6C0IDW1</accession>
<dbReference type="PANTHER" id="PTHR11757:SF19">
    <property type="entry name" value="PROLYL ENDOPEPTIDASE-LIKE"/>
    <property type="match status" value="1"/>
</dbReference>
<dbReference type="InterPro" id="IPR001375">
    <property type="entry name" value="Peptidase_S9_cat"/>
</dbReference>
<feature type="domain" description="Peptidase S9 prolyl oligopeptidase catalytic" evidence="2">
    <location>
        <begin position="371"/>
        <end position="566"/>
    </location>
</feature>
<reference evidence="3" key="1">
    <citation type="journal article" date="2020" name="Nature">
        <title>Giant virus diversity and host interactions through global metagenomics.</title>
        <authorList>
            <person name="Schulz F."/>
            <person name="Roux S."/>
            <person name="Paez-Espino D."/>
            <person name="Jungbluth S."/>
            <person name="Walsh D.A."/>
            <person name="Denef V.J."/>
            <person name="McMahon K.D."/>
            <person name="Konstantinidis K.T."/>
            <person name="Eloe-Fadrosh E.A."/>
            <person name="Kyrpides N.C."/>
            <person name="Woyke T."/>
        </authorList>
    </citation>
    <scope>NUCLEOTIDE SEQUENCE</scope>
    <source>
        <strain evidence="3">GVMAG-M-3300023184-77</strain>
    </source>
</reference>
<dbReference type="InterPro" id="IPR029058">
    <property type="entry name" value="AB_hydrolase_fold"/>
</dbReference>
<dbReference type="PRINTS" id="PR00862">
    <property type="entry name" value="PROLIGOPTASE"/>
</dbReference>
<evidence type="ECO:0000313" key="3">
    <source>
        <dbReference type="EMBL" id="QHT91264.1"/>
    </source>
</evidence>
<protein>
    <recommendedName>
        <fullName evidence="2">Peptidase S9 prolyl oligopeptidase catalytic domain-containing protein</fullName>
    </recommendedName>
</protein>
<comment type="similarity">
    <text evidence="1">Belongs to the peptidase S9A family.</text>
</comment>
<dbReference type="AlphaFoldDB" id="A0A6C0IDW1"/>
<evidence type="ECO:0000259" key="2">
    <source>
        <dbReference type="Pfam" id="PF00326"/>
    </source>
</evidence>
<dbReference type="EMBL" id="MN740165">
    <property type="protein sequence ID" value="QHT91264.1"/>
    <property type="molecule type" value="Genomic_DNA"/>
</dbReference>
<organism evidence="3">
    <name type="scientific">viral metagenome</name>
    <dbReference type="NCBI Taxonomy" id="1070528"/>
    <lineage>
        <taxon>unclassified sequences</taxon>
        <taxon>metagenomes</taxon>
        <taxon>organismal metagenomes</taxon>
    </lineage>
</organism>
<dbReference type="Pfam" id="PF00326">
    <property type="entry name" value="Peptidase_S9"/>
    <property type="match status" value="1"/>
</dbReference>